<sequence length="152" mass="17295">MVRVYGTSQEMEIEGNYKGARYTGLVKAVLVSTMALAAVVATIFMFGAETPVSTNSVKVVPMNGWHLSGRVARREMQNYFNKRDFKDEAKNLESFVSEHPFFSNVRRVPMPSHARHFRVFGAPHSQYRNGLGSKRVHHRTTPQDHAEETRKV</sequence>
<keyword evidence="2" id="KW-0472">Membrane</keyword>
<evidence type="ECO:0000256" key="1">
    <source>
        <dbReference type="SAM" id="MobiDB-lite"/>
    </source>
</evidence>
<feature type="region of interest" description="Disordered" evidence="1">
    <location>
        <begin position="128"/>
        <end position="152"/>
    </location>
</feature>
<evidence type="ECO:0000313" key="3">
    <source>
        <dbReference type="EMBL" id="CAE2298273.1"/>
    </source>
</evidence>
<reference evidence="3" key="1">
    <citation type="submission" date="2021-01" db="EMBL/GenBank/DDBJ databases">
        <authorList>
            <person name="Corre E."/>
            <person name="Pelletier E."/>
            <person name="Niang G."/>
            <person name="Scheremetjew M."/>
            <person name="Finn R."/>
            <person name="Kale V."/>
            <person name="Holt S."/>
            <person name="Cochrane G."/>
            <person name="Meng A."/>
            <person name="Brown T."/>
            <person name="Cohen L."/>
        </authorList>
    </citation>
    <scope>NUCLEOTIDE SEQUENCE</scope>
    <source>
        <strain evidence="3">CCMP 2712</strain>
    </source>
</reference>
<proteinExistence type="predicted"/>
<organism evidence="3">
    <name type="scientific">Guillardia theta</name>
    <name type="common">Cryptophyte</name>
    <name type="synonym">Cryptomonas phi</name>
    <dbReference type="NCBI Taxonomy" id="55529"/>
    <lineage>
        <taxon>Eukaryota</taxon>
        <taxon>Cryptophyceae</taxon>
        <taxon>Pyrenomonadales</taxon>
        <taxon>Geminigeraceae</taxon>
        <taxon>Guillardia</taxon>
    </lineage>
</organism>
<feature type="compositionally biased region" description="Basic and acidic residues" evidence="1">
    <location>
        <begin position="141"/>
        <end position="152"/>
    </location>
</feature>
<keyword evidence="2" id="KW-1133">Transmembrane helix</keyword>
<protein>
    <submittedName>
        <fullName evidence="3">Uncharacterized protein</fullName>
    </submittedName>
</protein>
<keyword evidence="2" id="KW-0812">Transmembrane</keyword>
<dbReference type="AlphaFoldDB" id="A0A7S4KLT1"/>
<evidence type="ECO:0000256" key="2">
    <source>
        <dbReference type="SAM" id="Phobius"/>
    </source>
</evidence>
<gene>
    <name evidence="3" type="ORF">GTHE00462_LOCUS14536</name>
</gene>
<accession>A0A7S4KLT1</accession>
<name>A0A7S4KLT1_GUITH</name>
<feature type="transmembrane region" description="Helical" evidence="2">
    <location>
        <begin position="28"/>
        <end position="48"/>
    </location>
</feature>
<dbReference type="EMBL" id="HBKN01018430">
    <property type="protein sequence ID" value="CAE2298273.1"/>
    <property type="molecule type" value="Transcribed_RNA"/>
</dbReference>